<comment type="caution">
    <text evidence="1">The sequence shown here is derived from an EMBL/GenBank/DDBJ whole genome shotgun (WGS) entry which is preliminary data.</text>
</comment>
<accession>A0ABW5R6B9</accession>
<sequence length="81" mass="9116">MSKKQVSLSNEEVLSCIHACSYCVGIHKEHKQTPIQCTKYSGSQFPIYVNVKTCFTCSEFEWVIEQVRTAPACPSLQKETG</sequence>
<evidence type="ECO:0000313" key="2">
    <source>
        <dbReference type="Proteomes" id="UP001597497"/>
    </source>
</evidence>
<name>A0ABW5R6B9_9BACL</name>
<dbReference type="Proteomes" id="UP001597497">
    <property type="component" value="Unassembled WGS sequence"/>
</dbReference>
<dbReference type="EMBL" id="JBHUMM010000005">
    <property type="protein sequence ID" value="MFD2670622.1"/>
    <property type="molecule type" value="Genomic_DNA"/>
</dbReference>
<gene>
    <name evidence="1" type="ORF">ACFSUC_03230</name>
</gene>
<reference evidence="2" key="1">
    <citation type="journal article" date="2019" name="Int. J. Syst. Evol. Microbiol.">
        <title>The Global Catalogue of Microorganisms (GCM) 10K type strain sequencing project: providing services to taxonomists for standard genome sequencing and annotation.</title>
        <authorList>
            <consortium name="The Broad Institute Genomics Platform"/>
            <consortium name="The Broad Institute Genome Sequencing Center for Infectious Disease"/>
            <person name="Wu L."/>
            <person name="Ma J."/>
        </authorList>
    </citation>
    <scope>NUCLEOTIDE SEQUENCE [LARGE SCALE GENOMIC DNA]</scope>
    <source>
        <strain evidence="2">KCTC 33676</strain>
    </source>
</reference>
<dbReference type="RefSeq" id="WP_379928031.1">
    <property type="nucleotide sequence ID" value="NZ_JBHUMM010000005.1"/>
</dbReference>
<organism evidence="1 2">
    <name type="scientific">Marinicrinis sediminis</name>
    <dbReference type="NCBI Taxonomy" id="1652465"/>
    <lineage>
        <taxon>Bacteria</taxon>
        <taxon>Bacillati</taxon>
        <taxon>Bacillota</taxon>
        <taxon>Bacilli</taxon>
        <taxon>Bacillales</taxon>
        <taxon>Paenibacillaceae</taxon>
    </lineage>
</organism>
<keyword evidence="2" id="KW-1185">Reference proteome</keyword>
<evidence type="ECO:0000313" key="1">
    <source>
        <dbReference type="EMBL" id="MFD2670622.1"/>
    </source>
</evidence>
<proteinExistence type="predicted"/>
<protein>
    <submittedName>
        <fullName evidence="1">Uncharacterized protein</fullName>
    </submittedName>
</protein>